<comment type="caution">
    <text evidence="1">The sequence shown here is derived from an EMBL/GenBank/DDBJ whole genome shotgun (WGS) entry which is preliminary data.</text>
</comment>
<reference evidence="1" key="1">
    <citation type="submission" date="2020-08" db="EMBL/GenBank/DDBJ databases">
        <title>Multicomponent nature underlies the extraordinary mechanical properties of spider dragline silk.</title>
        <authorList>
            <person name="Kono N."/>
            <person name="Nakamura H."/>
            <person name="Mori M."/>
            <person name="Yoshida Y."/>
            <person name="Ohtoshi R."/>
            <person name="Malay A.D."/>
            <person name="Moran D.A.P."/>
            <person name="Tomita M."/>
            <person name="Numata K."/>
            <person name="Arakawa K."/>
        </authorList>
    </citation>
    <scope>NUCLEOTIDE SEQUENCE</scope>
</reference>
<dbReference type="EMBL" id="BMAU01021276">
    <property type="protein sequence ID" value="GFY07706.1"/>
    <property type="molecule type" value="Genomic_DNA"/>
</dbReference>
<name>A0A8X6S724_TRICX</name>
<sequence length="79" mass="9129">MANHGKHVQATFLESEENWVISDYKGFTNFPHPHHCKLKLPLPQRYQRIACGYITLLPSRTAVLIKMLIDAVAIYFMLT</sequence>
<evidence type="ECO:0000313" key="2">
    <source>
        <dbReference type="Proteomes" id="UP000887159"/>
    </source>
</evidence>
<organism evidence="1 2">
    <name type="scientific">Trichonephila clavipes</name>
    <name type="common">Golden silk orbweaver</name>
    <name type="synonym">Nephila clavipes</name>
    <dbReference type="NCBI Taxonomy" id="2585209"/>
    <lineage>
        <taxon>Eukaryota</taxon>
        <taxon>Metazoa</taxon>
        <taxon>Ecdysozoa</taxon>
        <taxon>Arthropoda</taxon>
        <taxon>Chelicerata</taxon>
        <taxon>Arachnida</taxon>
        <taxon>Araneae</taxon>
        <taxon>Araneomorphae</taxon>
        <taxon>Entelegynae</taxon>
        <taxon>Araneoidea</taxon>
        <taxon>Nephilidae</taxon>
        <taxon>Trichonephila</taxon>
    </lineage>
</organism>
<protein>
    <submittedName>
        <fullName evidence="1">Uncharacterized protein</fullName>
    </submittedName>
</protein>
<gene>
    <name evidence="1" type="ORF">TNCV_4095761</name>
</gene>
<dbReference type="Proteomes" id="UP000887159">
    <property type="component" value="Unassembled WGS sequence"/>
</dbReference>
<dbReference type="AlphaFoldDB" id="A0A8X6S724"/>
<proteinExistence type="predicted"/>
<evidence type="ECO:0000313" key="1">
    <source>
        <dbReference type="EMBL" id="GFY07706.1"/>
    </source>
</evidence>
<keyword evidence="2" id="KW-1185">Reference proteome</keyword>
<accession>A0A8X6S724</accession>